<keyword evidence="2" id="KW-0812">Transmembrane</keyword>
<keyword evidence="2" id="KW-0472">Membrane</keyword>
<evidence type="ECO:0000313" key="4">
    <source>
        <dbReference type="Proteomes" id="UP000757232"/>
    </source>
</evidence>
<gene>
    <name evidence="3" type="ORF">A7U60_g5660</name>
</gene>
<evidence type="ECO:0000313" key="3">
    <source>
        <dbReference type="EMBL" id="OCB87146.1"/>
    </source>
</evidence>
<comment type="caution">
    <text evidence="3">The sequence shown here is derived from an EMBL/GenBank/DDBJ whole genome shotgun (WGS) entry which is preliminary data.</text>
</comment>
<keyword evidence="4" id="KW-1185">Reference proteome</keyword>
<proteinExistence type="predicted"/>
<name>A0A9Q5HW75_SANBA</name>
<evidence type="ECO:0000256" key="1">
    <source>
        <dbReference type="SAM" id="MobiDB-lite"/>
    </source>
</evidence>
<feature type="compositionally biased region" description="Low complexity" evidence="1">
    <location>
        <begin position="20"/>
        <end position="41"/>
    </location>
</feature>
<feature type="compositionally biased region" description="Basic and acidic residues" evidence="1">
    <location>
        <begin position="1"/>
        <end position="12"/>
    </location>
</feature>
<keyword evidence="2" id="KW-1133">Transmembrane helix</keyword>
<dbReference type="GO" id="GO:0016020">
    <property type="term" value="C:membrane"/>
    <property type="evidence" value="ECO:0007669"/>
    <property type="project" value="UniProtKB-SubCell"/>
</dbReference>
<protein>
    <submittedName>
        <fullName evidence="3">Beta-glucan synthesis-associated protein</fullName>
    </submittedName>
</protein>
<organism evidence="3 4">
    <name type="scientific">Sanghuangporus baumii</name>
    <name type="common">Phellinus baumii</name>
    <dbReference type="NCBI Taxonomy" id="108892"/>
    <lineage>
        <taxon>Eukaryota</taxon>
        <taxon>Fungi</taxon>
        <taxon>Dikarya</taxon>
        <taxon>Basidiomycota</taxon>
        <taxon>Agaricomycotina</taxon>
        <taxon>Agaricomycetes</taxon>
        <taxon>Hymenochaetales</taxon>
        <taxon>Hymenochaetaceae</taxon>
        <taxon>Sanghuangporus</taxon>
    </lineage>
</organism>
<dbReference type="AlphaFoldDB" id="A0A9Q5HW75"/>
<reference evidence="3" key="1">
    <citation type="submission" date="2016-06" db="EMBL/GenBank/DDBJ databases">
        <title>Draft Genome sequence of the fungus Inonotus baumii.</title>
        <authorList>
            <person name="Zhu H."/>
            <person name="Lin W."/>
        </authorList>
    </citation>
    <scope>NUCLEOTIDE SEQUENCE</scope>
    <source>
        <strain evidence="3">821</strain>
    </source>
</reference>
<feature type="region of interest" description="Disordered" evidence="1">
    <location>
        <begin position="1"/>
        <end position="71"/>
    </location>
</feature>
<sequence>MTASGSEERTQPDADNGEGASSASSTGTSMTTSSTTIALSSPRMPPTPTAVTPLVTPTPSPPAEKARFQIPIPGVEVDRPWMRSELLSPSRFSGQFFDDGPSPYNLADLEAPRPPYARSFSDTSSMSSRFSLLPDPSTWGSAMDATVAEPDDVLHTPDPDRDKTIDKGGTICTPRGTLNLGCLILLLVSLFALFTAWPITDHFTHNHPSNLSNVTTNSTGQVPVDA</sequence>
<accession>A0A9Q5HW75</accession>
<evidence type="ECO:0000256" key="2">
    <source>
        <dbReference type="SAM" id="Phobius"/>
    </source>
</evidence>
<dbReference type="Proteomes" id="UP000757232">
    <property type="component" value="Unassembled WGS sequence"/>
</dbReference>
<feature type="transmembrane region" description="Helical" evidence="2">
    <location>
        <begin position="177"/>
        <end position="199"/>
    </location>
</feature>
<dbReference type="EMBL" id="LNZH02000194">
    <property type="protein sequence ID" value="OCB87146.1"/>
    <property type="molecule type" value="Genomic_DNA"/>
</dbReference>